<sequence length="438" mass="45806">MAISKTGPASKIEENLLIDGTGNSITFTTGKAPNFRSKLANENLVSPTNAVHINTPNIEDVELSGNDIQANTYGILINSAAKNGRTFRILNNNVYSKKSDAIEINVPSSSVGESYDGVREVFIMGNRLTADEDPDDPINAGFGIGIANAREVLAIGNIVNKSRQEGLHIEDDQENTIVVGNVFRGNLKGGAKILHNGGSGTPRMPIVNSNFFIKEGTEKTNTGIWRIYDPTGVIPANIANNYIKGFALGINADGGSVPIYAEGCVVEDCTLAVRAGSGVRVIGTVVSINTPNLAQGASGAIIDSIVSDIAPTTILTYTGTAGSTGATIKKFGAKTLATPITANTATNVDLFPLPTAMYGRVTVRGGAADNNLLAVADVSWNGTALTANLLMTKIGGVKITNVNLVVNTATNNLAVSILSTLAITANLRFDFEGTYYQA</sequence>
<organism evidence="2 3">
    <name type="scientific">Paenibacillus oenotherae</name>
    <dbReference type="NCBI Taxonomy" id="1435645"/>
    <lineage>
        <taxon>Bacteria</taxon>
        <taxon>Bacillati</taxon>
        <taxon>Bacillota</taxon>
        <taxon>Bacilli</taxon>
        <taxon>Bacillales</taxon>
        <taxon>Paenibacillaceae</taxon>
        <taxon>Paenibacillus</taxon>
    </lineage>
</organism>
<proteinExistence type="predicted"/>
<evidence type="ECO:0000313" key="3">
    <source>
        <dbReference type="Proteomes" id="UP000812277"/>
    </source>
</evidence>
<dbReference type="InterPro" id="IPR012334">
    <property type="entry name" value="Pectin_lyas_fold"/>
</dbReference>
<dbReference type="InterPro" id="IPR039448">
    <property type="entry name" value="Beta_helix"/>
</dbReference>
<dbReference type="Gene3D" id="2.160.20.10">
    <property type="entry name" value="Single-stranded right-handed beta-helix, Pectin lyase-like"/>
    <property type="match status" value="1"/>
</dbReference>
<dbReference type="SUPFAM" id="SSF51126">
    <property type="entry name" value="Pectin lyase-like"/>
    <property type="match status" value="1"/>
</dbReference>
<dbReference type="Pfam" id="PF13229">
    <property type="entry name" value="Beta_helix"/>
    <property type="match status" value="1"/>
</dbReference>
<evidence type="ECO:0000259" key="1">
    <source>
        <dbReference type="Pfam" id="PF13229"/>
    </source>
</evidence>
<evidence type="ECO:0000313" key="2">
    <source>
        <dbReference type="EMBL" id="MBW7474054.1"/>
    </source>
</evidence>
<dbReference type="InterPro" id="IPR011050">
    <property type="entry name" value="Pectin_lyase_fold/virulence"/>
</dbReference>
<accession>A0ABS7D2H9</accession>
<feature type="domain" description="Right handed beta helix" evidence="1">
    <location>
        <begin position="50"/>
        <end position="211"/>
    </location>
</feature>
<name>A0ABS7D2H9_9BACL</name>
<comment type="caution">
    <text evidence="2">The sequence shown here is derived from an EMBL/GenBank/DDBJ whole genome shotgun (WGS) entry which is preliminary data.</text>
</comment>
<reference evidence="2 3" key="1">
    <citation type="submission" date="2021-07" db="EMBL/GenBank/DDBJ databases">
        <title>Paenibacillus radiodurans sp. nov., isolated from the southeastern edge of Tengger Desert.</title>
        <authorList>
            <person name="Zhang G."/>
        </authorList>
    </citation>
    <scope>NUCLEOTIDE SEQUENCE [LARGE SCALE GENOMIC DNA]</scope>
    <source>
        <strain evidence="2 3">DT7-4</strain>
    </source>
</reference>
<dbReference type="RefSeq" id="WP_219871303.1">
    <property type="nucleotide sequence ID" value="NZ_JAHZIJ010000002.1"/>
</dbReference>
<dbReference type="Proteomes" id="UP000812277">
    <property type="component" value="Unassembled WGS sequence"/>
</dbReference>
<gene>
    <name evidence="2" type="ORF">K0T92_04815</name>
</gene>
<keyword evidence="3" id="KW-1185">Reference proteome</keyword>
<dbReference type="InterPro" id="IPR006626">
    <property type="entry name" value="PbH1"/>
</dbReference>
<dbReference type="EMBL" id="JAHZIJ010000002">
    <property type="protein sequence ID" value="MBW7474054.1"/>
    <property type="molecule type" value="Genomic_DNA"/>
</dbReference>
<protein>
    <submittedName>
        <fullName evidence="2">Right-handed parallel beta-helix repeat-containing protein</fullName>
    </submittedName>
</protein>
<dbReference type="SMART" id="SM00710">
    <property type="entry name" value="PbH1"/>
    <property type="match status" value="7"/>
</dbReference>